<keyword evidence="2" id="KW-1185">Reference proteome</keyword>
<reference evidence="1" key="2">
    <citation type="submission" date="2020-11" db="EMBL/GenBank/DDBJ databases">
        <authorList>
            <person name="McCartney M.A."/>
            <person name="Auch B."/>
            <person name="Kono T."/>
            <person name="Mallez S."/>
            <person name="Becker A."/>
            <person name="Gohl D.M."/>
            <person name="Silverstein K.A.T."/>
            <person name="Koren S."/>
            <person name="Bechman K.B."/>
            <person name="Herman A."/>
            <person name="Abrahante J.E."/>
            <person name="Garbe J."/>
        </authorList>
    </citation>
    <scope>NUCLEOTIDE SEQUENCE</scope>
    <source>
        <strain evidence="1">Duluth1</strain>
        <tissue evidence="1">Whole animal</tissue>
    </source>
</reference>
<gene>
    <name evidence="1" type="ORF">DPMN_072601</name>
</gene>
<sequence>MLYLSGQNNDLQQFISVNDIENITKASWKPVDELNIYCPIMTEDELICLILGVYTFKLAASYTQEHMSSDGIYSIHGYVHNRSLLCLKFEVGMCPESNIGLIYVSRRGQSMHGFAAAQWEHVQLEHVSGNTKLINCQMVRDIGLQTSQMLLTCRIK</sequence>
<dbReference type="Proteomes" id="UP000828390">
    <property type="component" value="Unassembled WGS sequence"/>
</dbReference>
<evidence type="ECO:0000313" key="1">
    <source>
        <dbReference type="EMBL" id="KAH3712843.1"/>
    </source>
</evidence>
<reference evidence="1" key="1">
    <citation type="journal article" date="2019" name="bioRxiv">
        <title>The Genome of the Zebra Mussel, Dreissena polymorpha: A Resource for Invasive Species Research.</title>
        <authorList>
            <person name="McCartney M.A."/>
            <person name="Auch B."/>
            <person name="Kono T."/>
            <person name="Mallez S."/>
            <person name="Zhang Y."/>
            <person name="Obille A."/>
            <person name="Becker A."/>
            <person name="Abrahante J.E."/>
            <person name="Garbe J."/>
            <person name="Badalamenti J.P."/>
            <person name="Herman A."/>
            <person name="Mangelson H."/>
            <person name="Liachko I."/>
            <person name="Sullivan S."/>
            <person name="Sone E.D."/>
            <person name="Koren S."/>
            <person name="Silverstein K.A.T."/>
            <person name="Beckman K.B."/>
            <person name="Gohl D.M."/>
        </authorList>
    </citation>
    <scope>NUCLEOTIDE SEQUENCE</scope>
    <source>
        <strain evidence="1">Duluth1</strain>
        <tissue evidence="1">Whole animal</tissue>
    </source>
</reference>
<organism evidence="1 2">
    <name type="scientific">Dreissena polymorpha</name>
    <name type="common">Zebra mussel</name>
    <name type="synonym">Mytilus polymorpha</name>
    <dbReference type="NCBI Taxonomy" id="45954"/>
    <lineage>
        <taxon>Eukaryota</taxon>
        <taxon>Metazoa</taxon>
        <taxon>Spiralia</taxon>
        <taxon>Lophotrochozoa</taxon>
        <taxon>Mollusca</taxon>
        <taxon>Bivalvia</taxon>
        <taxon>Autobranchia</taxon>
        <taxon>Heteroconchia</taxon>
        <taxon>Euheterodonta</taxon>
        <taxon>Imparidentia</taxon>
        <taxon>Neoheterodontei</taxon>
        <taxon>Myida</taxon>
        <taxon>Dreissenoidea</taxon>
        <taxon>Dreissenidae</taxon>
        <taxon>Dreissena</taxon>
    </lineage>
</organism>
<dbReference type="AlphaFoldDB" id="A0A9D4HBX6"/>
<protein>
    <submittedName>
        <fullName evidence="1">Uncharacterized protein</fullName>
    </submittedName>
</protein>
<name>A0A9D4HBX6_DREPO</name>
<dbReference type="EMBL" id="JAIWYP010000014">
    <property type="protein sequence ID" value="KAH3712843.1"/>
    <property type="molecule type" value="Genomic_DNA"/>
</dbReference>
<comment type="caution">
    <text evidence="1">The sequence shown here is derived from an EMBL/GenBank/DDBJ whole genome shotgun (WGS) entry which is preliminary data.</text>
</comment>
<evidence type="ECO:0000313" key="2">
    <source>
        <dbReference type="Proteomes" id="UP000828390"/>
    </source>
</evidence>
<proteinExistence type="predicted"/>
<accession>A0A9D4HBX6</accession>